<dbReference type="PANTHER" id="PTHR35317:SF40">
    <property type="entry name" value="CCHC-TYPE DOMAIN-CONTAINING PROTEIN"/>
    <property type="match status" value="1"/>
</dbReference>
<dbReference type="Pfam" id="PF14223">
    <property type="entry name" value="Retrotran_gag_2"/>
    <property type="match status" value="1"/>
</dbReference>
<dbReference type="EMBL" id="BGZK01004168">
    <property type="protein sequence ID" value="GBP07334.1"/>
    <property type="molecule type" value="Genomic_DNA"/>
</dbReference>
<gene>
    <name evidence="1" type="primary">GIP</name>
    <name evidence="1" type="ORF">EVAR_72687_1</name>
</gene>
<dbReference type="Proteomes" id="UP000299102">
    <property type="component" value="Unassembled WGS sequence"/>
</dbReference>
<name>A0A4C1SZM2_EUMVA</name>
<dbReference type="AlphaFoldDB" id="A0A4C1SZM2"/>
<sequence length="200" mass="23108">MNAANVQFPKLSNNNYHVWKFNMELLLLERELWDIVVNDVPDVQDSRWLARDGKARATIGLAVEESQKVLIKQLRNAKAFWDTLKKHHEKANITNKVSLLRLMSSKRLVSGQSMENHINDFLSIADRLRDLGESLEEHKIVAFLLGTLPDDYNNLISSLEMRPEADLTMDFVKEKLIQEFKRKSKCEGENEAAFKIQKKG</sequence>
<organism evidence="1 2">
    <name type="scientific">Eumeta variegata</name>
    <name type="common">Bagworm moth</name>
    <name type="synonym">Eumeta japonica</name>
    <dbReference type="NCBI Taxonomy" id="151549"/>
    <lineage>
        <taxon>Eukaryota</taxon>
        <taxon>Metazoa</taxon>
        <taxon>Ecdysozoa</taxon>
        <taxon>Arthropoda</taxon>
        <taxon>Hexapoda</taxon>
        <taxon>Insecta</taxon>
        <taxon>Pterygota</taxon>
        <taxon>Neoptera</taxon>
        <taxon>Endopterygota</taxon>
        <taxon>Lepidoptera</taxon>
        <taxon>Glossata</taxon>
        <taxon>Ditrysia</taxon>
        <taxon>Tineoidea</taxon>
        <taxon>Psychidae</taxon>
        <taxon>Oiketicinae</taxon>
        <taxon>Eumeta</taxon>
    </lineage>
</organism>
<comment type="caution">
    <text evidence="1">The sequence shown here is derived from an EMBL/GenBank/DDBJ whole genome shotgun (WGS) entry which is preliminary data.</text>
</comment>
<evidence type="ECO:0000313" key="2">
    <source>
        <dbReference type="Proteomes" id="UP000299102"/>
    </source>
</evidence>
<accession>A0A4C1SZM2</accession>
<dbReference type="STRING" id="151549.A0A4C1SZM2"/>
<proteinExistence type="predicted"/>
<reference evidence="1 2" key="1">
    <citation type="journal article" date="2019" name="Commun. Biol.">
        <title>The bagworm genome reveals a unique fibroin gene that provides high tensile strength.</title>
        <authorList>
            <person name="Kono N."/>
            <person name="Nakamura H."/>
            <person name="Ohtoshi R."/>
            <person name="Tomita M."/>
            <person name="Numata K."/>
            <person name="Arakawa K."/>
        </authorList>
    </citation>
    <scope>NUCLEOTIDE SEQUENCE [LARGE SCALE GENOMIC DNA]</scope>
</reference>
<evidence type="ECO:0000313" key="1">
    <source>
        <dbReference type="EMBL" id="GBP07334.1"/>
    </source>
</evidence>
<protein>
    <submittedName>
        <fullName evidence="1">Copia protein</fullName>
    </submittedName>
</protein>
<keyword evidence="2" id="KW-1185">Reference proteome</keyword>
<dbReference type="PANTHER" id="PTHR35317">
    <property type="entry name" value="OS04G0629600 PROTEIN"/>
    <property type="match status" value="1"/>
</dbReference>
<dbReference type="OrthoDB" id="413361at2759"/>